<reference evidence="1" key="1">
    <citation type="journal article" date="2014" name="Front. Microbiol.">
        <title>High frequency of phylogenetically diverse reductive dehalogenase-homologous genes in deep subseafloor sedimentary metagenomes.</title>
        <authorList>
            <person name="Kawai M."/>
            <person name="Futagami T."/>
            <person name="Toyoda A."/>
            <person name="Takaki Y."/>
            <person name="Nishi S."/>
            <person name="Hori S."/>
            <person name="Arai W."/>
            <person name="Tsubouchi T."/>
            <person name="Morono Y."/>
            <person name="Uchiyama I."/>
            <person name="Ito T."/>
            <person name="Fujiyama A."/>
            <person name="Inagaki F."/>
            <person name="Takami H."/>
        </authorList>
    </citation>
    <scope>NUCLEOTIDE SEQUENCE</scope>
    <source>
        <strain evidence="1">Expedition CK06-06</strain>
    </source>
</reference>
<accession>X0S7B0</accession>
<dbReference type="AlphaFoldDB" id="X0S7B0"/>
<proteinExistence type="predicted"/>
<feature type="non-terminal residue" evidence="1">
    <location>
        <position position="1"/>
    </location>
</feature>
<comment type="caution">
    <text evidence="1">The sequence shown here is derived from an EMBL/GenBank/DDBJ whole genome shotgun (WGS) entry which is preliminary data.</text>
</comment>
<protein>
    <submittedName>
        <fullName evidence="1">Uncharacterized protein</fullName>
    </submittedName>
</protein>
<gene>
    <name evidence="1" type="ORF">S01H1_15868</name>
</gene>
<sequence length="185" mass="21232">YTGLRLGAVTYRGPSRWQYRFDASPSRRRSYVLSEDLDYFRRLRDFRVLDEGRIDPEAERARELERSILDKVRGEVIERLEQVTASEPRPSSHRQGGRPAGRGFGARLDCLMNCGGLEAYYGSAEAAYDAIHRYYRGNPPVGEDVPPRERFASVRSYAKRKREGAVIPCLWYRHPESVPPQLVPG</sequence>
<organism evidence="1">
    <name type="scientific">marine sediment metagenome</name>
    <dbReference type="NCBI Taxonomy" id="412755"/>
    <lineage>
        <taxon>unclassified sequences</taxon>
        <taxon>metagenomes</taxon>
        <taxon>ecological metagenomes</taxon>
    </lineage>
</organism>
<dbReference type="EMBL" id="BARS01008308">
    <property type="protein sequence ID" value="GAF76894.1"/>
    <property type="molecule type" value="Genomic_DNA"/>
</dbReference>
<name>X0S7B0_9ZZZZ</name>
<evidence type="ECO:0000313" key="1">
    <source>
        <dbReference type="EMBL" id="GAF76894.1"/>
    </source>
</evidence>